<keyword evidence="6 11" id="KW-0812">Transmembrane</keyword>
<evidence type="ECO:0000256" key="7">
    <source>
        <dbReference type="ARBA" id="ARBA00022777"/>
    </source>
</evidence>
<dbReference type="Pfam" id="PF00512">
    <property type="entry name" value="HisKA"/>
    <property type="match status" value="1"/>
</dbReference>
<evidence type="ECO:0000313" key="14">
    <source>
        <dbReference type="EMBL" id="MCR2747284.1"/>
    </source>
</evidence>
<keyword evidence="15" id="KW-1185">Reference proteome</keyword>
<keyword evidence="9" id="KW-0902">Two-component regulatory system</keyword>
<dbReference type="InterPro" id="IPR003660">
    <property type="entry name" value="HAMP_dom"/>
</dbReference>
<evidence type="ECO:0000256" key="10">
    <source>
        <dbReference type="ARBA" id="ARBA00023136"/>
    </source>
</evidence>
<dbReference type="SUPFAM" id="SSF47384">
    <property type="entry name" value="Homodimeric domain of signal transducing histidine kinase"/>
    <property type="match status" value="1"/>
</dbReference>
<reference evidence="14" key="1">
    <citation type="submission" date="2022-07" db="EMBL/GenBank/DDBJ databases">
        <authorList>
            <person name="Xamxidin M."/>
        </authorList>
    </citation>
    <scope>NUCLEOTIDE SEQUENCE</scope>
    <source>
        <strain evidence="14">YS8-69</strain>
    </source>
</reference>
<dbReference type="InterPro" id="IPR050428">
    <property type="entry name" value="TCS_sensor_his_kinase"/>
</dbReference>
<dbReference type="InterPro" id="IPR036890">
    <property type="entry name" value="HATPase_C_sf"/>
</dbReference>
<dbReference type="PROSITE" id="PS50109">
    <property type="entry name" value="HIS_KIN"/>
    <property type="match status" value="1"/>
</dbReference>
<keyword evidence="7" id="KW-0418">Kinase</keyword>
<sequence length="427" mass="47689">MSILSILGVGIIAVISYQAICMWQDMRQQDTLDRAASSIEQILARNSELMPVEMWSRVDELLVSLGDVRAKVHGTDGQVLYGPQVLLSQEKHKVSAMYPLVGLGGNMPMRDLELAIDVSEEKQFLNFIALLFTGVSVVWGAFILLLSGTFARFQLKPLNKFGRKIADFDPSNLTARIEGDHEPEELYPVIEQFNKLMGKVGQYHDQLRAFNSNVAHELNTPLSSLTVSHELLLREKNTDPAHLREALHSHLEELQRMNRIIQSMLFLSHASQGQYKDFRQIEKLSELVIPVMDYMEAMVDDKHLKFDLQGDAGAKVDAELIKRALSNLVSNAIRYAEEGSIIHVNIQQEATTGLVKITVSNKGVCIPEASVPHLFEPFYRVDQARKESGQNHGLGLAIVAAIARLHGGEPFAQNDAGWVQIGFTVRN</sequence>
<dbReference type="PANTHER" id="PTHR45436">
    <property type="entry name" value="SENSOR HISTIDINE KINASE YKOH"/>
    <property type="match status" value="1"/>
</dbReference>
<keyword evidence="5" id="KW-0808">Transferase</keyword>
<feature type="transmembrane region" description="Helical" evidence="11">
    <location>
        <begin position="124"/>
        <end position="146"/>
    </location>
</feature>
<keyword evidence="10 11" id="KW-0472">Membrane</keyword>
<dbReference type="EC" id="2.7.13.3" evidence="3"/>
<dbReference type="SMART" id="SM00387">
    <property type="entry name" value="HATPase_c"/>
    <property type="match status" value="1"/>
</dbReference>
<dbReference type="GO" id="GO:0005524">
    <property type="term" value="F:ATP binding"/>
    <property type="evidence" value="ECO:0007669"/>
    <property type="project" value="UniProtKB-KW"/>
</dbReference>
<keyword evidence="4" id="KW-0597">Phosphoprotein</keyword>
<evidence type="ECO:0000256" key="11">
    <source>
        <dbReference type="SAM" id="Phobius"/>
    </source>
</evidence>
<evidence type="ECO:0000256" key="8">
    <source>
        <dbReference type="ARBA" id="ARBA00022989"/>
    </source>
</evidence>
<dbReference type="Pfam" id="PF02518">
    <property type="entry name" value="HATPase_c"/>
    <property type="match status" value="1"/>
</dbReference>
<dbReference type="InterPro" id="IPR003661">
    <property type="entry name" value="HisK_dim/P_dom"/>
</dbReference>
<accession>A0ABT1XJE4</accession>
<protein>
    <recommendedName>
        <fullName evidence="3">histidine kinase</fullName>
        <ecNumber evidence="3">2.7.13.3</ecNumber>
    </recommendedName>
</protein>
<evidence type="ECO:0000259" key="12">
    <source>
        <dbReference type="PROSITE" id="PS50109"/>
    </source>
</evidence>
<evidence type="ECO:0000313" key="15">
    <source>
        <dbReference type="Proteomes" id="UP001165267"/>
    </source>
</evidence>
<keyword evidence="14" id="KW-0067">ATP-binding</keyword>
<evidence type="ECO:0000256" key="5">
    <source>
        <dbReference type="ARBA" id="ARBA00022679"/>
    </source>
</evidence>
<name>A0ABT1XJE4_9BURK</name>
<dbReference type="PROSITE" id="PS50885">
    <property type="entry name" value="HAMP"/>
    <property type="match status" value="1"/>
</dbReference>
<evidence type="ECO:0000256" key="3">
    <source>
        <dbReference type="ARBA" id="ARBA00012438"/>
    </source>
</evidence>
<dbReference type="Gene3D" id="1.10.287.130">
    <property type="match status" value="1"/>
</dbReference>
<dbReference type="RefSeq" id="WP_257512506.1">
    <property type="nucleotide sequence ID" value="NZ_JANKHG010000018.1"/>
</dbReference>
<organism evidence="14 15">
    <name type="scientific">Limnobacter parvus</name>
    <dbReference type="NCBI Taxonomy" id="2939690"/>
    <lineage>
        <taxon>Bacteria</taxon>
        <taxon>Pseudomonadati</taxon>
        <taxon>Pseudomonadota</taxon>
        <taxon>Betaproteobacteria</taxon>
        <taxon>Burkholderiales</taxon>
        <taxon>Burkholderiaceae</taxon>
        <taxon>Limnobacter</taxon>
    </lineage>
</organism>
<comment type="catalytic activity">
    <reaction evidence="1">
        <text>ATP + protein L-histidine = ADP + protein N-phospho-L-histidine.</text>
        <dbReference type="EC" id="2.7.13.3"/>
    </reaction>
</comment>
<evidence type="ECO:0000256" key="4">
    <source>
        <dbReference type="ARBA" id="ARBA00022553"/>
    </source>
</evidence>
<feature type="domain" description="HAMP" evidence="13">
    <location>
        <begin position="152"/>
        <end position="205"/>
    </location>
</feature>
<keyword evidence="14" id="KW-0547">Nucleotide-binding</keyword>
<dbReference type="InterPro" id="IPR005467">
    <property type="entry name" value="His_kinase_dom"/>
</dbReference>
<evidence type="ECO:0000256" key="9">
    <source>
        <dbReference type="ARBA" id="ARBA00023012"/>
    </source>
</evidence>
<dbReference type="PRINTS" id="PR00344">
    <property type="entry name" value="BCTRLSENSOR"/>
</dbReference>
<proteinExistence type="predicted"/>
<dbReference type="Proteomes" id="UP001165267">
    <property type="component" value="Unassembled WGS sequence"/>
</dbReference>
<gene>
    <name evidence="14" type="ORF">NSP04_11545</name>
</gene>
<comment type="subcellular location">
    <subcellularLocation>
        <location evidence="2">Membrane</location>
    </subcellularLocation>
</comment>
<evidence type="ECO:0000259" key="13">
    <source>
        <dbReference type="PROSITE" id="PS50885"/>
    </source>
</evidence>
<dbReference type="InterPro" id="IPR003594">
    <property type="entry name" value="HATPase_dom"/>
</dbReference>
<evidence type="ECO:0000256" key="1">
    <source>
        <dbReference type="ARBA" id="ARBA00000085"/>
    </source>
</evidence>
<keyword evidence="8 11" id="KW-1133">Transmembrane helix</keyword>
<evidence type="ECO:0000256" key="6">
    <source>
        <dbReference type="ARBA" id="ARBA00022692"/>
    </source>
</evidence>
<dbReference type="CDD" id="cd00075">
    <property type="entry name" value="HATPase"/>
    <property type="match status" value="1"/>
</dbReference>
<dbReference type="Gene3D" id="3.30.565.10">
    <property type="entry name" value="Histidine kinase-like ATPase, C-terminal domain"/>
    <property type="match status" value="1"/>
</dbReference>
<dbReference type="SMART" id="SM00388">
    <property type="entry name" value="HisKA"/>
    <property type="match status" value="1"/>
</dbReference>
<dbReference type="InterPro" id="IPR004358">
    <property type="entry name" value="Sig_transdc_His_kin-like_C"/>
</dbReference>
<dbReference type="PANTHER" id="PTHR45436:SF9">
    <property type="entry name" value="SENSOR PROTEIN"/>
    <property type="match status" value="1"/>
</dbReference>
<feature type="domain" description="Histidine kinase" evidence="12">
    <location>
        <begin position="213"/>
        <end position="427"/>
    </location>
</feature>
<comment type="caution">
    <text evidence="14">The sequence shown here is derived from an EMBL/GenBank/DDBJ whole genome shotgun (WGS) entry which is preliminary data.</text>
</comment>
<evidence type="ECO:0000256" key="2">
    <source>
        <dbReference type="ARBA" id="ARBA00004370"/>
    </source>
</evidence>
<dbReference type="CDD" id="cd00082">
    <property type="entry name" value="HisKA"/>
    <property type="match status" value="1"/>
</dbReference>
<dbReference type="EMBL" id="JANKHG010000018">
    <property type="protein sequence ID" value="MCR2747284.1"/>
    <property type="molecule type" value="Genomic_DNA"/>
</dbReference>
<dbReference type="SUPFAM" id="SSF55874">
    <property type="entry name" value="ATPase domain of HSP90 chaperone/DNA topoisomerase II/histidine kinase"/>
    <property type="match status" value="1"/>
</dbReference>
<dbReference type="InterPro" id="IPR036097">
    <property type="entry name" value="HisK_dim/P_sf"/>
</dbReference>